<name>A0ABU0UHQ9_9HYPH</name>
<dbReference type="EMBL" id="JAUTBL010000001">
    <property type="protein sequence ID" value="MDQ1184469.1"/>
    <property type="molecule type" value="Genomic_DNA"/>
</dbReference>
<keyword evidence="2" id="KW-1185">Reference proteome</keyword>
<sequence>MNDDQTSLRGMTTAQELPVPIAILATSPPSPMAL</sequence>
<accession>A0ABU0UHQ9</accession>
<protein>
    <submittedName>
        <fullName evidence="1">Uncharacterized protein</fullName>
    </submittedName>
</protein>
<proteinExistence type="predicted"/>
<comment type="caution">
    <text evidence="1">The sequence shown here is derived from an EMBL/GenBank/DDBJ whole genome shotgun (WGS) entry which is preliminary data.</text>
</comment>
<evidence type="ECO:0000313" key="2">
    <source>
        <dbReference type="Proteomes" id="UP001224781"/>
    </source>
</evidence>
<gene>
    <name evidence="1" type="ORF">QE408_001591</name>
</gene>
<reference evidence="1 2" key="1">
    <citation type="submission" date="2023-07" db="EMBL/GenBank/DDBJ databases">
        <title>Functional and genomic diversity of the sorghum phyllosphere microbiome.</title>
        <authorList>
            <person name="Shade A."/>
        </authorList>
    </citation>
    <scope>NUCLEOTIDE SEQUENCE [LARGE SCALE GENOMIC DNA]</scope>
    <source>
        <strain evidence="1 2">SORGH_AS_1126</strain>
    </source>
</reference>
<evidence type="ECO:0000313" key="1">
    <source>
        <dbReference type="EMBL" id="MDQ1184469.1"/>
    </source>
</evidence>
<dbReference type="Proteomes" id="UP001224781">
    <property type="component" value="Unassembled WGS sequence"/>
</dbReference>
<organism evidence="1 2">
    <name type="scientific">Agrobacterium larrymoorei</name>
    <dbReference type="NCBI Taxonomy" id="160699"/>
    <lineage>
        <taxon>Bacteria</taxon>
        <taxon>Pseudomonadati</taxon>
        <taxon>Pseudomonadota</taxon>
        <taxon>Alphaproteobacteria</taxon>
        <taxon>Hyphomicrobiales</taxon>
        <taxon>Rhizobiaceae</taxon>
        <taxon>Rhizobium/Agrobacterium group</taxon>
        <taxon>Agrobacterium</taxon>
    </lineage>
</organism>